<dbReference type="RefSeq" id="WP_212784910.1">
    <property type="nucleotide sequence ID" value="NZ_AP019536.1"/>
</dbReference>
<name>A0AAN1SYZ4_9PROT</name>
<evidence type="ECO:0000313" key="1">
    <source>
        <dbReference type="EMBL" id="BBI99670.1"/>
    </source>
</evidence>
<reference evidence="1 2" key="1">
    <citation type="submission" date="2019-03" db="EMBL/GenBank/DDBJ databases">
        <title>Complete genome sequence of Ferrigenium kumadai strain An22, a microaerophilic iron-oxidizing bacterium isolated from a paddy field soil.</title>
        <authorList>
            <person name="Watanabe T."/>
            <person name="Asakawa S."/>
        </authorList>
    </citation>
    <scope>NUCLEOTIDE SEQUENCE [LARGE SCALE GENOMIC DNA]</scope>
    <source>
        <strain evidence="1 2">An22</strain>
    </source>
</reference>
<dbReference type="KEGG" id="fku:FGKAn22_13630"/>
<evidence type="ECO:0008006" key="3">
    <source>
        <dbReference type="Google" id="ProtNLM"/>
    </source>
</evidence>
<evidence type="ECO:0000313" key="2">
    <source>
        <dbReference type="Proteomes" id="UP001319121"/>
    </source>
</evidence>
<organism evidence="1 2">
    <name type="scientific">Ferrigenium kumadai</name>
    <dbReference type="NCBI Taxonomy" id="1682490"/>
    <lineage>
        <taxon>Bacteria</taxon>
        <taxon>Pseudomonadati</taxon>
        <taxon>Pseudomonadota</taxon>
        <taxon>Betaproteobacteria</taxon>
        <taxon>Nitrosomonadales</taxon>
        <taxon>Gallionellaceae</taxon>
        <taxon>Ferrigenium</taxon>
    </lineage>
</organism>
<keyword evidence="2" id="KW-1185">Reference proteome</keyword>
<dbReference type="Proteomes" id="UP001319121">
    <property type="component" value="Chromosome"/>
</dbReference>
<protein>
    <recommendedName>
        <fullName evidence="3">RRM domain-containing protein</fullName>
    </recommendedName>
</protein>
<sequence length="84" mass="9417">MMKQLLIDLTGLTDENHIRKIVSEFLSSFGEVTTLKIFDLPEHDSRIILITMNSQQAATDAMNHLGLMSFGERSLVITAPRSRA</sequence>
<dbReference type="InterPro" id="IPR035979">
    <property type="entry name" value="RBD_domain_sf"/>
</dbReference>
<accession>A0AAN1SYZ4</accession>
<dbReference type="Gene3D" id="3.30.70.330">
    <property type="match status" value="1"/>
</dbReference>
<dbReference type="InterPro" id="IPR012677">
    <property type="entry name" value="Nucleotide-bd_a/b_plait_sf"/>
</dbReference>
<proteinExistence type="predicted"/>
<dbReference type="AlphaFoldDB" id="A0AAN1SYZ4"/>
<dbReference type="GO" id="GO:0003676">
    <property type="term" value="F:nucleic acid binding"/>
    <property type="evidence" value="ECO:0007669"/>
    <property type="project" value="InterPro"/>
</dbReference>
<dbReference type="SUPFAM" id="SSF54928">
    <property type="entry name" value="RNA-binding domain, RBD"/>
    <property type="match status" value="1"/>
</dbReference>
<dbReference type="EMBL" id="AP019536">
    <property type="protein sequence ID" value="BBI99670.1"/>
    <property type="molecule type" value="Genomic_DNA"/>
</dbReference>
<gene>
    <name evidence="1" type="ORF">FGKAn22_13630</name>
</gene>